<feature type="region of interest" description="Disordered" evidence="14">
    <location>
        <begin position="453"/>
        <end position="475"/>
    </location>
</feature>
<dbReference type="EnsemblMetazoa" id="LLOJ005898-RA">
    <property type="protein sequence ID" value="LLOJ005898-PA"/>
    <property type="gene ID" value="LLOJ005898"/>
</dbReference>
<dbReference type="InterPro" id="IPR023415">
    <property type="entry name" value="LDLR_class-A_CS"/>
</dbReference>
<feature type="domain" description="SRCR" evidence="16">
    <location>
        <begin position="822"/>
        <end position="961"/>
    </location>
</feature>
<keyword evidence="7" id="KW-0720">Serine protease</keyword>
<protein>
    <recommendedName>
        <fullName evidence="19">Trypsin-like serine protease</fullName>
    </recommendedName>
</protein>
<feature type="disulfide bond" evidence="12">
    <location>
        <begin position="794"/>
        <end position="812"/>
    </location>
</feature>
<dbReference type="GO" id="GO:0012505">
    <property type="term" value="C:endomembrane system"/>
    <property type="evidence" value="ECO:0007669"/>
    <property type="project" value="UniProtKB-SubCell"/>
</dbReference>
<dbReference type="AlphaFoldDB" id="A0A1B0CML0"/>
<dbReference type="PANTHER" id="PTHR24270">
    <property type="entry name" value="LOW-DENSITY LIPOPROTEIN RECEPTOR-RELATED"/>
    <property type="match status" value="1"/>
</dbReference>
<feature type="region of interest" description="Disordered" evidence="14">
    <location>
        <begin position="427"/>
        <end position="446"/>
    </location>
</feature>
<name>A0A1B0CML0_LUTLO</name>
<evidence type="ECO:0000256" key="9">
    <source>
        <dbReference type="ARBA" id="ARBA00023136"/>
    </source>
</evidence>
<comment type="similarity">
    <text evidence="11">Belongs to the peptidase S1 family. CLIP subfamily.</text>
</comment>
<dbReference type="InterPro" id="IPR050685">
    <property type="entry name" value="LDLR"/>
</dbReference>
<dbReference type="PROSITE" id="PS50068">
    <property type="entry name" value="LDLRA_2"/>
    <property type="match status" value="5"/>
</dbReference>
<evidence type="ECO:0000256" key="3">
    <source>
        <dbReference type="ARBA" id="ARBA00022670"/>
    </source>
</evidence>
<keyword evidence="4" id="KW-0812">Transmembrane</keyword>
<dbReference type="SUPFAM" id="SSF57424">
    <property type="entry name" value="LDL receptor-like module"/>
    <property type="match status" value="5"/>
</dbReference>
<evidence type="ECO:0000313" key="17">
    <source>
        <dbReference type="EnsemblMetazoa" id="LLOJ005898-PA"/>
    </source>
</evidence>
<dbReference type="InterPro" id="IPR009003">
    <property type="entry name" value="Peptidase_S1_PA"/>
</dbReference>
<evidence type="ECO:0000256" key="10">
    <source>
        <dbReference type="ARBA" id="ARBA00023157"/>
    </source>
</evidence>
<dbReference type="Gene3D" id="2.40.10.10">
    <property type="entry name" value="Trypsin-like serine proteases"/>
    <property type="match status" value="1"/>
</dbReference>
<feature type="compositionally biased region" description="Low complexity" evidence="14">
    <location>
        <begin position="160"/>
        <end position="172"/>
    </location>
</feature>
<feature type="compositionally biased region" description="Polar residues" evidence="14">
    <location>
        <begin position="257"/>
        <end position="282"/>
    </location>
</feature>
<dbReference type="GO" id="GO:0005886">
    <property type="term" value="C:plasma membrane"/>
    <property type="evidence" value="ECO:0007669"/>
    <property type="project" value="TreeGrafter"/>
</dbReference>
<evidence type="ECO:0000256" key="2">
    <source>
        <dbReference type="ARBA" id="ARBA00004308"/>
    </source>
</evidence>
<evidence type="ECO:0000256" key="4">
    <source>
        <dbReference type="ARBA" id="ARBA00022692"/>
    </source>
</evidence>
<dbReference type="InterPro" id="IPR002172">
    <property type="entry name" value="LDrepeatLR_classA_rpt"/>
</dbReference>
<dbReference type="Proteomes" id="UP000092461">
    <property type="component" value="Unassembled WGS sequence"/>
</dbReference>
<feature type="compositionally biased region" description="Acidic residues" evidence="14">
    <location>
        <begin position="431"/>
        <end position="443"/>
    </location>
</feature>
<evidence type="ECO:0000256" key="6">
    <source>
        <dbReference type="ARBA" id="ARBA00022801"/>
    </source>
</evidence>
<dbReference type="SMART" id="SM00020">
    <property type="entry name" value="Tryp_SPc"/>
    <property type="match status" value="1"/>
</dbReference>
<feature type="disulfide bond" evidence="12">
    <location>
        <begin position="689"/>
        <end position="704"/>
    </location>
</feature>
<feature type="compositionally biased region" description="Basic and acidic residues" evidence="14">
    <location>
        <begin position="359"/>
        <end position="381"/>
    </location>
</feature>
<feature type="disulfide bond" evidence="12">
    <location>
        <begin position="731"/>
        <end position="746"/>
    </location>
</feature>
<feature type="region of interest" description="Disordered" evidence="14">
    <location>
        <begin position="359"/>
        <end position="389"/>
    </location>
</feature>
<evidence type="ECO:0000256" key="5">
    <source>
        <dbReference type="ARBA" id="ARBA00022737"/>
    </source>
</evidence>
<keyword evidence="5" id="KW-0677">Repeat</keyword>
<feature type="disulfide bond" evidence="12">
    <location>
        <begin position="787"/>
        <end position="799"/>
    </location>
</feature>
<feature type="disulfide bond" evidence="12">
    <location>
        <begin position="651"/>
        <end position="666"/>
    </location>
</feature>
<dbReference type="Pfam" id="PF00089">
    <property type="entry name" value="Trypsin"/>
    <property type="match status" value="1"/>
</dbReference>
<keyword evidence="6" id="KW-0378">Hydrolase</keyword>
<keyword evidence="18" id="KW-1185">Reference proteome</keyword>
<dbReference type="SUPFAM" id="SSF56487">
    <property type="entry name" value="SRCR-like"/>
    <property type="match status" value="1"/>
</dbReference>
<keyword evidence="8" id="KW-1133">Transmembrane helix</keyword>
<feature type="compositionally biased region" description="Polar residues" evidence="14">
    <location>
        <begin position="23"/>
        <end position="36"/>
    </location>
</feature>
<dbReference type="EMBL" id="AJWK01018843">
    <property type="status" value="NOT_ANNOTATED_CDS"/>
    <property type="molecule type" value="Genomic_DNA"/>
</dbReference>
<dbReference type="InterPro" id="IPR036772">
    <property type="entry name" value="SRCR-like_dom_sf"/>
</dbReference>
<dbReference type="InterPro" id="IPR036055">
    <property type="entry name" value="LDL_receptor-like_sf"/>
</dbReference>
<dbReference type="InterPro" id="IPR043504">
    <property type="entry name" value="Peptidase_S1_PA_chymotrypsin"/>
</dbReference>
<evidence type="ECO:0000256" key="12">
    <source>
        <dbReference type="PROSITE-ProRule" id="PRU00124"/>
    </source>
</evidence>
<feature type="compositionally biased region" description="Polar residues" evidence="14">
    <location>
        <begin position="174"/>
        <end position="184"/>
    </location>
</feature>
<dbReference type="GO" id="GO:0016192">
    <property type="term" value="P:vesicle-mediated transport"/>
    <property type="evidence" value="ECO:0007669"/>
    <property type="project" value="UniProtKB-ARBA"/>
</dbReference>
<sequence>MNDEDQATMKSESETKNELNDIDTLNQSKTSISVKSPKQLDYDFLSSSTENPEEAPSSETPRTAADNIMFIHHTTEASNAEESSRTTSTEQPEERHVQFIDHKTLEALLDRDINDSMFTTESGEDESTRITTQSEEDANAQDMDVTTSLGEQSTESSDATESLSKSSTTDSSENLDVTTISSLSRGDISGVDESDSSISSSTMENPKKDTDTDSALTDRPAPVTEDISDDIPQPTETYFKSPRLYEQKSSDEKQEENTLNIFSPRTEDSTGTNNDSESQQGDSLEMSPFLPNIEMSSPRTPSTYAVTENVSEAETFQPIANVVDQSPFLPDIDNNSTLVHNLHQGHDVFVHNDTEEVVKEDIKQKPKTPRLDNDENHKENPVDSNLQGDHVDMINKTNASEDLNDAVIPVMEMEASSAKPVEIENMSSTPVDDEEKTTVEVEESTTTPVIVNERTSSSEEASSSTRATTKVEELSDFNSESTTELFKNFINDDNSLKADEKITTTATTERLNEIFDPDEKYSKDKNFAEAENDLKVIPLISGKGIKKPDKDEFLREKIKPNEIGEETIISTTDHFLDEGTFQATSESTGTSKASDKNTQVEVMTNEDKKMSKSLDTEQMVMFSQCTSGQFECMNGTSIENGSPCISKTERCDAISHCTDGSDEMDCERLGCPGHFQCSDGPCLSRHLVCDGIAHCNDSSDEKNCSEWQCRFDEISCDASGKGPCIPTQWGCDGLQNCANGRDETNCLDTCSNKEFYCTVQKRCIPEAWRCDGKVDCSESEDERLCDCGPNEFKCTTGGCIPATNVCSGLPQCPDLSDEWDCLKILTNDSSAEATNLVGVRKGVGKYHYICADSWSDRHSEEMCIKLGYANYSAWTKTALSESPSPIYALTEVANASLLEKIVETDACTGGFVSLTCEEFTCGNRNGEAKNSDELNDEKFIEASVLSSVALAFSESSNLVCSATIVAPRWVLSSYSCIIGRTELVDGRNSAVDWKIFAGDRHFTRQLNDSTRSVAVKNIYTYPQAKFKQFLYSGDIALLELENSLHKESKHETSCLSVQPPSSISAEMSCITAEWDANISDENGRDRQLNYLKATMITTDECNSTSNFAGSLPDSSICANQDQMGCKREATPLMCLEKSIKSEEMEWVLRGILSYHGNCGQRQQPKVFTSITPEIRNWIAKTIGNNLFY</sequence>
<dbReference type="CDD" id="cd00112">
    <property type="entry name" value="LDLa"/>
    <property type="match status" value="5"/>
</dbReference>
<dbReference type="Gene3D" id="4.10.400.10">
    <property type="entry name" value="Low-density Lipoprotein Receptor"/>
    <property type="match status" value="5"/>
</dbReference>
<dbReference type="GO" id="GO:0004252">
    <property type="term" value="F:serine-type endopeptidase activity"/>
    <property type="evidence" value="ECO:0007669"/>
    <property type="project" value="InterPro"/>
</dbReference>
<evidence type="ECO:0000256" key="8">
    <source>
        <dbReference type="ARBA" id="ARBA00022989"/>
    </source>
</evidence>
<dbReference type="InterPro" id="IPR001254">
    <property type="entry name" value="Trypsin_dom"/>
</dbReference>
<feature type="compositionally biased region" description="Low complexity" evidence="14">
    <location>
        <begin position="453"/>
        <end position="468"/>
    </location>
</feature>
<dbReference type="SMART" id="SM00192">
    <property type="entry name" value="LDLa"/>
    <property type="match status" value="5"/>
</dbReference>
<feature type="compositionally biased region" description="Polar residues" evidence="14">
    <location>
        <begin position="144"/>
        <end position="159"/>
    </location>
</feature>
<dbReference type="GO" id="GO:0006508">
    <property type="term" value="P:proteolysis"/>
    <property type="evidence" value="ECO:0007669"/>
    <property type="project" value="UniProtKB-KW"/>
</dbReference>
<feature type="region of interest" description="Disordered" evidence="14">
    <location>
        <begin position="1"/>
        <end position="302"/>
    </location>
</feature>
<feature type="domain" description="Peptidase S1" evidence="15">
    <location>
        <begin position="948"/>
        <end position="1183"/>
    </location>
</feature>
<feature type="disulfide bond" evidence="12">
    <location>
        <begin position="770"/>
        <end position="785"/>
    </location>
</feature>
<comment type="subcellular location">
    <subcellularLocation>
        <location evidence="2">Endomembrane system</location>
    </subcellularLocation>
    <subcellularLocation>
        <location evidence="1">Membrane</location>
        <topology evidence="1">Single-pass membrane protein</topology>
    </subcellularLocation>
</comment>
<dbReference type="InterPro" id="IPR001190">
    <property type="entry name" value="SRCR"/>
</dbReference>
<dbReference type="SUPFAM" id="SSF50494">
    <property type="entry name" value="Trypsin-like serine proteases"/>
    <property type="match status" value="1"/>
</dbReference>
<dbReference type="PROSITE" id="PS50287">
    <property type="entry name" value="SRCR_2"/>
    <property type="match status" value="1"/>
</dbReference>
<evidence type="ECO:0000256" key="1">
    <source>
        <dbReference type="ARBA" id="ARBA00004167"/>
    </source>
</evidence>
<accession>A0A1B0CML0</accession>
<evidence type="ECO:0000256" key="13">
    <source>
        <dbReference type="PROSITE-ProRule" id="PRU00196"/>
    </source>
</evidence>
<feature type="disulfide bond" evidence="12">
    <location>
        <begin position="806"/>
        <end position="821"/>
    </location>
</feature>
<dbReference type="VEuPathDB" id="VectorBase:LLONM1_010655"/>
<feature type="compositionally biased region" description="Basic and acidic residues" evidence="14">
    <location>
        <begin position="243"/>
        <end position="256"/>
    </location>
</feature>
<dbReference type="Pfam" id="PF00057">
    <property type="entry name" value="Ldl_recept_a"/>
    <property type="match status" value="4"/>
</dbReference>
<evidence type="ECO:0000256" key="11">
    <source>
        <dbReference type="ARBA" id="ARBA00024195"/>
    </source>
</evidence>
<proteinExistence type="inferred from homology"/>
<evidence type="ECO:0000313" key="18">
    <source>
        <dbReference type="Proteomes" id="UP000092461"/>
    </source>
</evidence>
<dbReference type="PRINTS" id="PR00261">
    <property type="entry name" value="LDLRECEPTOR"/>
</dbReference>
<organism evidence="17 18">
    <name type="scientific">Lutzomyia longipalpis</name>
    <name type="common">Sand fly</name>
    <dbReference type="NCBI Taxonomy" id="7200"/>
    <lineage>
        <taxon>Eukaryota</taxon>
        <taxon>Metazoa</taxon>
        <taxon>Ecdysozoa</taxon>
        <taxon>Arthropoda</taxon>
        <taxon>Hexapoda</taxon>
        <taxon>Insecta</taxon>
        <taxon>Pterygota</taxon>
        <taxon>Neoptera</taxon>
        <taxon>Endopterygota</taxon>
        <taxon>Diptera</taxon>
        <taxon>Nematocera</taxon>
        <taxon>Psychodoidea</taxon>
        <taxon>Psychodidae</taxon>
        <taxon>Lutzomyia</taxon>
        <taxon>Lutzomyia</taxon>
    </lineage>
</organism>
<dbReference type="VEuPathDB" id="VectorBase:LLOJ005898"/>
<comment type="caution">
    <text evidence="13">Lacks conserved residue(s) required for the propagation of feature annotation.</text>
</comment>
<feature type="compositionally biased region" description="Basic and acidic residues" evidence="14">
    <location>
        <begin position="92"/>
        <end position="114"/>
    </location>
</feature>
<dbReference type="PROSITE" id="PS50240">
    <property type="entry name" value="TRYPSIN_DOM"/>
    <property type="match status" value="1"/>
</dbReference>
<evidence type="ECO:0000259" key="16">
    <source>
        <dbReference type="PROSITE" id="PS50287"/>
    </source>
</evidence>
<dbReference type="Pfam" id="PF15494">
    <property type="entry name" value="SRCR_2"/>
    <property type="match status" value="1"/>
</dbReference>
<reference evidence="17" key="1">
    <citation type="submission" date="2020-05" db="UniProtKB">
        <authorList>
            <consortium name="EnsemblMetazoa"/>
        </authorList>
    </citation>
    <scope>IDENTIFICATION</scope>
    <source>
        <strain evidence="17">Jacobina</strain>
    </source>
</reference>
<evidence type="ECO:0000259" key="15">
    <source>
        <dbReference type="PROSITE" id="PS50240"/>
    </source>
</evidence>
<feature type="compositionally biased region" description="Polar residues" evidence="14">
    <location>
        <begin position="76"/>
        <end position="90"/>
    </location>
</feature>
<evidence type="ECO:0000256" key="7">
    <source>
        <dbReference type="ARBA" id="ARBA00022825"/>
    </source>
</evidence>
<evidence type="ECO:0000256" key="14">
    <source>
        <dbReference type="SAM" id="MobiDB-lite"/>
    </source>
</evidence>
<feature type="disulfide bond" evidence="12">
    <location>
        <begin position="677"/>
        <end position="695"/>
    </location>
</feature>
<keyword evidence="9" id="KW-0472">Membrane</keyword>
<keyword evidence="10 12" id="KW-1015">Disulfide bond</keyword>
<dbReference type="PROSITE" id="PS01209">
    <property type="entry name" value="LDLRA_1"/>
    <property type="match status" value="3"/>
</dbReference>
<keyword evidence="3" id="KW-0645">Protease</keyword>
<evidence type="ECO:0008006" key="19">
    <source>
        <dbReference type="Google" id="ProtNLM"/>
    </source>
</evidence>